<reference evidence="3" key="1">
    <citation type="journal article" date="2013" name="Science">
        <title>The Amborella genome and the evolution of flowering plants.</title>
        <authorList>
            <consortium name="Amborella Genome Project"/>
        </authorList>
    </citation>
    <scope>NUCLEOTIDE SEQUENCE [LARGE SCALE GENOMIC DNA]</scope>
</reference>
<dbReference type="OMA" id="DGVHETR"/>
<dbReference type="HOGENOM" id="CLU_1580636_0_0_1"/>
<dbReference type="Gramene" id="ERN15429">
    <property type="protein sequence ID" value="ERN15429"/>
    <property type="gene ID" value="AMTR_s00036p00216240"/>
</dbReference>
<proteinExistence type="predicted"/>
<dbReference type="PANTHER" id="PTHR12917:SF18">
    <property type="entry name" value="DNA DAMAGE-INDUCIBLE PROTEIN 1-LIKE"/>
    <property type="match status" value="1"/>
</dbReference>
<name>U5CZ26_AMBTC</name>
<evidence type="ECO:0000313" key="3">
    <source>
        <dbReference type="Proteomes" id="UP000017836"/>
    </source>
</evidence>
<evidence type="ECO:0008006" key="4">
    <source>
        <dbReference type="Google" id="ProtNLM"/>
    </source>
</evidence>
<dbReference type="PANTHER" id="PTHR12917">
    <property type="entry name" value="ASPARTYL PROTEASE DDI-RELATED"/>
    <property type="match status" value="1"/>
</dbReference>
<feature type="region of interest" description="Disordered" evidence="1">
    <location>
        <begin position="1"/>
        <end position="44"/>
    </location>
</feature>
<dbReference type="CDD" id="cd00303">
    <property type="entry name" value="retropepsin_like"/>
    <property type="match status" value="1"/>
</dbReference>
<evidence type="ECO:0000256" key="1">
    <source>
        <dbReference type="SAM" id="MobiDB-lite"/>
    </source>
</evidence>
<gene>
    <name evidence="2" type="ORF">AMTR_s00036p00216240</name>
</gene>
<dbReference type="SUPFAM" id="SSF50630">
    <property type="entry name" value="Acid proteases"/>
    <property type="match status" value="1"/>
</dbReference>
<keyword evidence="3" id="KW-1185">Reference proteome</keyword>
<dbReference type="AlphaFoldDB" id="U5CZ26"/>
<feature type="compositionally biased region" description="Basic and acidic residues" evidence="1">
    <location>
        <begin position="19"/>
        <end position="44"/>
    </location>
</feature>
<dbReference type="EMBL" id="KI392503">
    <property type="protein sequence ID" value="ERN15429.1"/>
    <property type="molecule type" value="Genomic_DNA"/>
</dbReference>
<sequence>MAVAEQLVEFKNNPSRQGPLKDNDGFGGGNREEVSNPKDRHGEPSRAYLGALRAKLNTAKDDSKDDGVHETRIGSIQLFNGMKAETRRPKAPSEGLMYIDAQRNRKTTEAMIDTGATHNFVSKDEANRLGLWFAKETGWVKAMNSEAQTIHGTARGVDVRLGPARSTCP</sequence>
<evidence type="ECO:0000313" key="2">
    <source>
        <dbReference type="EMBL" id="ERN15429.1"/>
    </source>
</evidence>
<accession>U5CZ26</accession>
<organism evidence="2 3">
    <name type="scientific">Amborella trichopoda</name>
    <dbReference type="NCBI Taxonomy" id="13333"/>
    <lineage>
        <taxon>Eukaryota</taxon>
        <taxon>Viridiplantae</taxon>
        <taxon>Streptophyta</taxon>
        <taxon>Embryophyta</taxon>
        <taxon>Tracheophyta</taxon>
        <taxon>Spermatophyta</taxon>
        <taxon>Magnoliopsida</taxon>
        <taxon>Amborellales</taxon>
        <taxon>Amborellaceae</taxon>
        <taxon>Amborella</taxon>
    </lineage>
</organism>
<dbReference type="Gene3D" id="2.40.70.10">
    <property type="entry name" value="Acid Proteases"/>
    <property type="match status" value="1"/>
</dbReference>
<dbReference type="Proteomes" id="UP000017836">
    <property type="component" value="Unassembled WGS sequence"/>
</dbReference>
<protein>
    <recommendedName>
        <fullName evidence="4">Aspartic peptidase DDI1-type domain-containing protein</fullName>
    </recommendedName>
</protein>
<dbReference type="InterPro" id="IPR021109">
    <property type="entry name" value="Peptidase_aspartic_dom_sf"/>
</dbReference>
<dbReference type="Pfam" id="PF13975">
    <property type="entry name" value="gag-asp_proteas"/>
    <property type="match status" value="1"/>
</dbReference>